<keyword evidence="9 14" id="KW-0175">Coiled coil</keyword>
<evidence type="ECO:0000256" key="1">
    <source>
        <dbReference type="ARBA" id="ARBA00004430"/>
    </source>
</evidence>
<feature type="domain" description="AAA+ ATPase" evidence="15">
    <location>
        <begin position="2204"/>
        <end position="2315"/>
    </location>
</feature>
<keyword evidence="10" id="KW-0969">Cilium</keyword>
<dbReference type="FunFam" id="3.40.50.300:FF:002141">
    <property type="entry name" value="Dynein heavy chain"/>
    <property type="match status" value="1"/>
</dbReference>
<dbReference type="FunFam" id="3.10.490.20:FF:000002">
    <property type="entry name" value="Dynein axonemal heavy chain 17"/>
    <property type="match status" value="1"/>
</dbReference>
<keyword evidence="7" id="KW-0067">ATP-binding</keyword>
<dbReference type="InterPro" id="IPR043157">
    <property type="entry name" value="Dynein_AAA1S"/>
</dbReference>
<dbReference type="Gene3D" id="1.10.472.130">
    <property type="match status" value="1"/>
</dbReference>
<dbReference type="EMBL" id="JARAKH010000006">
    <property type="protein sequence ID" value="KAK8403276.1"/>
    <property type="molecule type" value="Genomic_DNA"/>
</dbReference>
<feature type="domain" description="AAA+ ATPase" evidence="15">
    <location>
        <begin position="1857"/>
        <end position="2002"/>
    </location>
</feature>
<dbReference type="InterPro" id="IPR042222">
    <property type="entry name" value="Dynein_2_N"/>
</dbReference>
<dbReference type="Pfam" id="PF08393">
    <property type="entry name" value="DHC_N2"/>
    <property type="match status" value="1"/>
</dbReference>
<dbReference type="GO" id="GO:0045505">
    <property type="term" value="F:dynein intermediate chain binding"/>
    <property type="evidence" value="ECO:0007669"/>
    <property type="project" value="InterPro"/>
</dbReference>
<feature type="coiled-coil region" evidence="14">
    <location>
        <begin position="637"/>
        <end position="664"/>
    </location>
</feature>
<feature type="coiled-coil region" evidence="14">
    <location>
        <begin position="2676"/>
        <end position="2724"/>
    </location>
</feature>
<dbReference type="Gene3D" id="6.10.140.1060">
    <property type="match status" value="1"/>
</dbReference>
<dbReference type="Gene3D" id="1.10.8.710">
    <property type="match status" value="1"/>
</dbReference>
<dbReference type="InterPro" id="IPR042228">
    <property type="entry name" value="Dynein_linker_3"/>
</dbReference>
<dbReference type="FunFam" id="3.20.180.20:FF:000001">
    <property type="entry name" value="Dynein axonemal heavy chain 5"/>
    <property type="match status" value="1"/>
</dbReference>
<dbReference type="InterPro" id="IPR003593">
    <property type="entry name" value="AAA+_ATPase"/>
</dbReference>
<protein>
    <recommendedName>
        <fullName evidence="15">AAA+ ATPase domain-containing protein</fullName>
    </recommendedName>
</protein>
<dbReference type="FunFam" id="1.10.8.1220:FF:000001">
    <property type="entry name" value="Dynein axonemal heavy chain 5"/>
    <property type="match status" value="1"/>
</dbReference>
<organism evidence="16 17">
    <name type="scientific">Scylla paramamosain</name>
    <name type="common">Mud crab</name>
    <dbReference type="NCBI Taxonomy" id="85552"/>
    <lineage>
        <taxon>Eukaryota</taxon>
        <taxon>Metazoa</taxon>
        <taxon>Ecdysozoa</taxon>
        <taxon>Arthropoda</taxon>
        <taxon>Crustacea</taxon>
        <taxon>Multicrustacea</taxon>
        <taxon>Malacostraca</taxon>
        <taxon>Eumalacostraca</taxon>
        <taxon>Eucarida</taxon>
        <taxon>Decapoda</taxon>
        <taxon>Pleocyemata</taxon>
        <taxon>Brachyura</taxon>
        <taxon>Eubrachyura</taxon>
        <taxon>Portunoidea</taxon>
        <taxon>Portunidae</taxon>
        <taxon>Portuninae</taxon>
        <taxon>Scylla</taxon>
    </lineage>
</organism>
<evidence type="ECO:0000256" key="13">
    <source>
        <dbReference type="ARBA" id="ARBA00023273"/>
    </source>
</evidence>
<dbReference type="SMART" id="SM00382">
    <property type="entry name" value="AAA"/>
    <property type="match status" value="3"/>
</dbReference>
<dbReference type="FunFam" id="1.10.8.720:FF:000002">
    <property type="entry name" value="Dynein heavy chain 9, axonemal"/>
    <property type="match status" value="1"/>
</dbReference>
<dbReference type="InterPro" id="IPR004273">
    <property type="entry name" value="Dynein_heavy_D6_P-loop"/>
</dbReference>
<dbReference type="Pfam" id="PF08385">
    <property type="entry name" value="DHC_N1"/>
    <property type="match status" value="1"/>
</dbReference>
<dbReference type="GO" id="GO:0007018">
    <property type="term" value="P:microtubule-based movement"/>
    <property type="evidence" value="ECO:0007669"/>
    <property type="project" value="InterPro"/>
</dbReference>
<dbReference type="GO" id="GO:0005874">
    <property type="term" value="C:microtubule"/>
    <property type="evidence" value="ECO:0007669"/>
    <property type="project" value="UniProtKB-KW"/>
</dbReference>
<evidence type="ECO:0000256" key="7">
    <source>
        <dbReference type="ARBA" id="ARBA00022840"/>
    </source>
</evidence>
<dbReference type="Pfam" id="PF12774">
    <property type="entry name" value="AAA_6"/>
    <property type="match status" value="1"/>
</dbReference>
<dbReference type="GO" id="GO:0005524">
    <property type="term" value="F:ATP binding"/>
    <property type="evidence" value="ECO:0007669"/>
    <property type="project" value="UniProtKB-KW"/>
</dbReference>
<feature type="coiled-coil region" evidence="14">
    <location>
        <begin position="2446"/>
        <end position="2532"/>
    </location>
</feature>
<dbReference type="Gene3D" id="1.10.8.1220">
    <property type="match status" value="1"/>
</dbReference>
<dbReference type="FunFam" id="1.20.920.30:FF:000003">
    <property type="entry name" value="Dynein axonemal heavy chain 17"/>
    <property type="match status" value="1"/>
</dbReference>
<dbReference type="FunFam" id="1.20.920.20:FF:000003">
    <property type="entry name" value="Dynein axonemal heavy chain 17"/>
    <property type="match status" value="1"/>
</dbReference>
<evidence type="ECO:0000256" key="10">
    <source>
        <dbReference type="ARBA" id="ARBA00023069"/>
    </source>
</evidence>
<dbReference type="Pfam" id="PF17852">
    <property type="entry name" value="Dynein_AAA_lid"/>
    <property type="match status" value="1"/>
</dbReference>
<dbReference type="Pfam" id="PF12780">
    <property type="entry name" value="AAA_8"/>
    <property type="match status" value="1"/>
</dbReference>
<dbReference type="FunFam" id="1.10.472.130:FF:000001">
    <property type="entry name" value="Dynein, axonemal, heavy chain 9"/>
    <property type="match status" value="1"/>
</dbReference>
<dbReference type="FunFam" id="3.40.50.300:FF:000945">
    <property type="entry name" value="Dynein axonemal heavy chain 9"/>
    <property type="match status" value="1"/>
</dbReference>
<dbReference type="PANTHER" id="PTHR45703:SF8">
    <property type="entry name" value="DYNEINS HEAVY CHAIN"/>
    <property type="match status" value="1"/>
</dbReference>
<evidence type="ECO:0000256" key="12">
    <source>
        <dbReference type="ARBA" id="ARBA00023212"/>
    </source>
</evidence>
<keyword evidence="12" id="KW-0206">Cytoskeleton</keyword>
<keyword evidence="5" id="KW-0677">Repeat</keyword>
<comment type="similarity">
    <text evidence="2">Belongs to the dynein heavy chain family.</text>
</comment>
<dbReference type="InterPro" id="IPR041466">
    <property type="entry name" value="Dynein_AAA5_ext"/>
</dbReference>
<dbReference type="GO" id="GO:0051959">
    <property type="term" value="F:dynein light intermediate chain binding"/>
    <property type="evidence" value="ECO:0007669"/>
    <property type="project" value="InterPro"/>
</dbReference>
<dbReference type="InterPro" id="IPR027417">
    <property type="entry name" value="P-loop_NTPase"/>
</dbReference>
<evidence type="ECO:0000259" key="15">
    <source>
        <dbReference type="SMART" id="SM00382"/>
    </source>
</evidence>
<dbReference type="GO" id="GO:0005858">
    <property type="term" value="C:axonemal dynein complex"/>
    <property type="evidence" value="ECO:0007669"/>
    <property type="project" value="UniProtKB-ARBA"/>
</dbReference>
<dbReference type="Pfam" id="PF18198">
    <property type="entry name" value="AAA_lid_11"/>
    <property type="match status" value="1"/>
</dbReference>
<keyword evidence="6" id="KW-0547">Nucleotide-binding</keyword>
<dbReference type="InterPro" id="IPR041228">
    <property type="entry name" value="Dynein_C"/>
</dbReference>
<dbReference type="Pfam" id="PF12775">
    <property type="entry name" value="AAA_7"/>
    <property type="match status" value="1"/>
</dbReference>
<dbReference type="GO" id="GO:0097729">
    <property type="term" value="C:9+2 motile cilium"/>
    <property type="evidence" value="ECO:0007669"/>
    <property type="project" value="UniProtKB-ARBA"/>
</dbReference>
<dbReference type="InterPro" id="IPR035699">
    <property type="entry name" value="AAA_6"/>
</dbReference>
<dbReference type="Pfam" id="PF17857">
    <property type="entry name" value="AAA_lid_1"/>
    <property type="match status" value="1"/>
</dbReference>
<reference evidence="16 17" key="1">
    <citation type="submission" date="2023-03" db="EMBL/GenBank/DDBJ databases">
        <title>High-quality genome of Scylla paramamosain provides insights in environmental adaptation.</title>
        <authorList>
            <person name="Zhang L."/>
        </authorList>
    </citation>
    <scope>NUCLEOTIDE SEQUENCE [LARGE SCALE GENOMIC DNA]</scope>
    <source>
        <strain evidence="16">LZ_2023a</strain>
        <tissue evidence="16">Muscle</tissue>
    </source>
</reference>
<dbReference type="InterPro" id="IPR042219">
    <property type="entry name" value="AAA_lid_11_sf"/>
</dbReference>
<evidence type="ECO:0000256" key="5">
    <source>
        <dbReference type="ARBA" id="ARBA00022737"/>
    </source>
</evidence>
<keyword evidence="11" id="KW-0505">Motor protein</keyword>
<dbReference type="Gene3D" id="1.20.1270.280">
    <property type="match status" value="1"/>
</dbReference>
<dbReference type="Gene3D" id="3.40.50.300">
    <property type="entry name" value="P-loop containing nucleotide triphosphate hydrolases"/>
    <property type="match status" value="5"/>
</dbReference>
<evidence type="ECO:0000256" key="6">
    <source>
        <dbReference type="ARBA" id="ARBA00022741"/>
    </source>
</evidence>
<dbReference type="InterPro" id="IPR043160">
    <property type="entry name" value="Dynein_C_barrel"/>
</dbReference>
<dbReference type="InterPro" id="IPR035706">
    <property type="entry name" value="AAA_9"/>
</dbReference>
<evidence type="ECO:0000313" key="16">
    <source>
        <dbReference type="EMBL" id="KAK8403276.1"/>
    </source>
</evidence>
<dbReference type="GO" id="GO:0008017">
    <property type="term" value="F:microtubule binding"/>
    <property type="evidence" value="ECO:0007669"/>
    <property type="project" value="UniProtKB-ARBA"/>
</dbReference>
<evidence type="ECO:0000256" key="4">
    <source>
        <dbReference type="ARBA" id="ARBA00022701"/>
    </source>
</evidence>
<dbReference type="Gene3D" id="1.20.140.100">
    <property type="entry name" value="Dynein heavy chain, N-terminal domain 2"/>
    <property type="match status" value="1"/>
</dbReference>
<dbReference type="Gene3D" id="1.20.920.30">
    <property type="match status" value="1"/>
</dbReference>
<dbReference type="InterPro" id="IPR024317">
    <property type="entry name" value="Dynein_heavy_chain_D4_dom"/>
</dbReference>
<dbReference type="InterPro" id="IPR024743">
    <property type="entry name" value="Dynein_HC_stalk"/>
</dbReference>
<dbReference type="FunFam" id="1.20.140.100:FF:000001">
    <property type="entry name" value="dynein heavy chain 17, axonemal"/>
    <property type="match status" value="1"/>
</dbReference>
<dbReference type="InterPro" id="IPR041589">
    <property type="entry name" value="DNAH3_AAA_lid_1"/>
</dbReference>
<dbReference type="Pfam" id="PF03028">
    <property type="entry name" value="Dynein_heavy"/>
    <property type="match status" value="1"/>
</dbReference>
<dbReference type="Gene3D" id="1.20.58.1120">
    <property type="match status" value="1"/>
</dbReference>
<dbReference type="FunFam" id="1.10.287.2620:FF:000002">
    <property type="entry name" value="Dynein heavy chain 2, axonemal"/>
    <property type="match status" value="1"/>
</dbReference>
<evidence type="ECO:0000256" key="9">
    <source>
        <dbReference type="ARBA" id="ARBA00023054"/>
    </source>
</evidence>
<dbReference type="Pfam" id="PF12781">
    <property type="entry name" value="AAA_9"/>
    <property type="match status" value="1"/>
</dbReference>
<dbReference type="FunFam" id="1.20.58.1120:FF:000002">
    <property type="entry name" value="Dynein heavy chain 9, axonemal"/>
    <property type="match status" value="1"/>
</dbReference>
<dbReference type="Gene3D" id="3.20.180.20">
    <property type="entry name" value="Dynein heavy chain, N-terminal domain 2"/>
    <property type="match status" value="1"/>
</dbReference>
<comment type="caution">
    <text evidence="16">The sequence shown here is derived from an EMBL/GenBank/DDBJ whole genome shotgun (WGS) entry which is preliminary data.</text>
</comment>
<evidence type="ECO:0000256" key="14">
    <source>
        <dbReference type="SAM" id="Coils"/>
    </source>
</evidence>
<evidence type="ECO:0000256" key="3">
    <source>
        <dbReference type="ARBA" id="ARBA00022490"/>
    </source>
</evidence>
<dbReference type="FunFam" id="1.10.8.710:FF:000002">
    <property type="entry name" value="dynein heavy chain 17, axonemal"/>
    <property type="match status" value="1"/>
</dbReference>
<feature type="domain" description="AAA+ ATPase" evidence="15">
    <location>
        <begin position="1252"/>
        <end position="1388"/>
    </location>
</feature>
<keyword evidence="4" id="KW-0493">Microtubule</keyword>
<evidence type="ECO:0000256" key="2">
    <source>
        <dbReference type="ARBA" id="ARBA00008887"/>
    </source>
</evidence>
<comment type="subcellular location">
    <subcellularLocation>
        <location evidence="1">Cytoplasm</location>
        <location evidence="1">Cytoskeleton</location>
        <location evidence="1">Cilium axoneme</location>
    </subcellularLocation>
</comment>
<dbReference type="Gene3D" id="1.10.287.2620">
    <property type="match status" value="1"/>
</dbReference>
<dbReference type="FunFam" id="1.20.1270.280:FF:000003">
    <property type="entry name" value="Dynein axonemal heavy chain 17"/>
    <property type="match status" value="1"/>
</dbReference>
<dbReference type="Gene3D" id="1.20.920.20">
    <property type="match status" value="1"/>
</dbReference>
<dbReference type="InterPro" id="IPR026983">
    <property type="entry name" value="DHC"/>
</dbReference>
<keyword evidence="17" id="KW-1185">Reference proteome</keyword>
<dbReference type="InterPro" id="IPR013602">
    <property type="entry name" value="Dynein_heavy_linker"/>
</dbReference>
<dbReference type="Proteomes" id="UP001487740">
    <property type="component" value="Unassembled WGS sequence"/>
</dbReference>
<dbReference type="SUPFAM" id="SSF52540">
    <property type="entry name" value="P-loop containing nucleoside triphosphate hydrolases"/>
    <property type="match status" value="4"/>
</dbReference>
<dbReference type="Pfam" id="PF12777">
    <property type="entry name" value="MT"/>
    <property type="match status" value="1"/>
</dbReference>
<evidence type="ECO:0000256" key="8">
    <source>
        <dbReference type="ARBA" id="ARBA00023017"/>
    </source>
</evidence>
<dbReference type="FunFam" id="3.40.50.300:FF:000411">
    <property type="entry name" value="dynein heavy chain 17, axonemal"/>
    <property type="match status" value="1"/>
</dbReference>
<evidence type="ECO:0000313" key="17">
    <source>
        <dbReference type="Proteomes" id="UP001487740"/>
    </source>
</evidence>
<dbReference type="FunFam" id="3.40.50.300:FF:000049">
    <property type="entry name" value="Dynein, axonemal, heavy chain 5"/>
    <property type="match status" value="1"/>
</dbReference>
<keyword evidence="13" id="KW-0966">Cell projection</keyword>
<dbReference type="PANTHER" id="PTHR45703">
    <property type="entry name" value="DYNEIN HEAVY CHAIN"/>
    <property type="match status" value="1"/>
</dbReference>
<evidence type="ECO:0000256" key="11">
    <source>
        <dbReference type="ARBA" id="ARBA00023175"/>
    </source>
</evidence>
<proteinExistence type="inferred from homology"/>
<keyword evidence="8" id="KW-0243">Dynein</keyword>
<gene>
    <name evidence="16" type="ORF">O3P69_000418</name>
</gene>
<dbReference type="FunFam" id="3.40.50.300:FF:000219">
    <property type="entry name" value="Dynein axonemal heavy chain 17"/>
    <property type="match status" value="1"/>
</dbReference>
<dbReference type="Gene3D" id="3.10.490.20">
    <property type="match status" value="1"/>
</dbReference>
<keyword evidence="3" id="KW-0963">Cytoplasm</keyword>
<dbReference type="Pfam" id="PF18199">
    <property type="entry name" value="Dynein_C"/>
    <property type="match status" value="1"/>
</dbReference>
<sequence length="3873" mass="443845">MLHRYFPPVVGKLKCLKEVRDRVAGNMQSFSQLNHPFISSEDGMVLQRQWQEVANDVQEYIDKVVAEWRSVAGADYTPALSQPLLQRRHDSTIAVNFSAELVRALQELKYVWVVGVVLKEGAELAERRETFRKYTANLQLVADWYNHIKTNTNDVEFNLIRKEMEDIDTNILKAESELTWNSEGVWDYIANLRDTVSNLENRVQKAQANIKVMDGILASWVLKPIFERKDSKKDALLNLEDREERLKKVFNNMQRDGGKLKAMVDENQALLKVPEGSRHWDRYLLFLDNMITRGLVDAVSCSVFYLLDNCEPRVNQFPLLEARLELREPNLVISPSPEELVNLAESLVNDTVHISTLVPRLSTHAHATYLPGVEKDDEVVELKEALVGRFQAASGKIAEHRDQFLQHQALWRDRRQDVLAKFLTSGEGDAQPSLQQFKQQIDRYEALYTELEAIETTVVFDKWFRLDVRPFKHSLLENTKKWARMYKQHLINQVTNSLTELDKFIKEAEVGVAQDLGNGDYDILVSIMGHLVGVRERIHSTDAMFEPLKATIALVKQYGDDLPETMHLKLQELPEQWESLKKQCDLIRQHVAPLKASEVSAIRKKCIKFETRQAIYREKFRKYSFFNFCCELPYWRLERVNMRLQRLEEEMHQLQDSAVLFEVVIPEFKYMKACRKELRMLKQLWDHICLVRACVDYWKTTPWREVDVENMDIECKKFAKDIRSLDKEMRSWDAYINLDATVKNMLTSLRAVAELQNPSLRERHWGQLLIATKSESSTKSFVANFVDNPRTTLADLLELNLHTYEDEVKNIVDKAVKEMSMEKIIKELELTWANLEFLIDKHPRTGVALIRMSEEMIETLEENQVQLQNLMTSKYIEHFLEEVSLWQNKLSVADQVITLWFEVQRTWSHLESIFIGSDDIRRQLPEDSARFDQIDIDFKELVAEMVANPHVLKATNRTGLFPRLEALQAELTLCEKTLAEYLETKRLAFPRFYFVSTADLLDILSNGNQPVKVTRHLTKLFDSIAGLKFAEEESGEGTTAVGMRAKDGEYVEFSNITKCVGPVEKWLMSVLQVMRDTVRARMTDAVVAYEDRPRDQWIGDYPAQVALTGTQIYWTVEVTAAFARLEEGYENALRDYYRKQVQQLNALISLLLGELTRQQRQKIMTICTIDVHARDVVGRLISGRVESAAEFAWQSQLRHRWDEQESDCIVDICDARMKYDHEYLGNTPRLVITPLTDRCYITLTQSLHLVMGGAPSGPAGTGKTETTKDLGRALGMMVYVFNCSEQMDYKSCGNIYKGLAQTGAWGCFDEFNRISVEVLSVVAVQVKSVQDAIRNKKKTFDFMGENIRLTTTVGIFITMNPGYAGRTELPENLKVLFRPCAMVVPDLELICEIMLVAEGFIEAKVLARKFITLYRLCRELLSKQSHYDWGLRAIKSLLVVAGSLKRDDPERPEDQVLMRALRDYNVPKIVTDDVPVFMGLIGDLFPALDVPRKKDQDFEKAVKEAAVDLKLQPEDSFILKVIQLKELLEVRHSVFIIGQAGTGKTQVWRTLFRTLHNMKKKPTCFDLNPKAVTTDELFGYINPSTREWKDGLFSSLMRDQANMPGDAPKWIILDGDIDPMWIESLNTLMDDNKILTLASNERISLTPCMRLLFEISHLRTATPATVSRAGIIYLNQGDLGWNPYVTSWIDRREVQSEKANLMVLFDKYIPTCQDILRVRFKKITPMPEISHLMMLCQLLDCLLTPENAPPDSPKEVYEQYFVFALVWAFGSALYQDGNIDYRVEFSKWFQQEFRTVKFPATGTVFDYYIERESLRFAPWTEKIPKFELDPDTPLQSLMVHTSETVRLKFFINLLMSKYHPVMLVGSSGCGKSALLNEKLNSLPEEYAVCNVPFNYYTTSELLQRVLEKPLEKKAGRNFAPPGNKKLVYFIDDINMPMVDQYGTVQPHTLIRQHLDYGHWYDRTKHTLKEIHNVQYVGAMNPTAGSFTINPRLQRHFSVFAVSFPSMDSLNLIYSSLLDQHLKNPAMKFNPALIRMTEPLVQAALQLHQKITFTFLPTATKFHYIFNLRDLTNIFQGLLFCSGETMKAPIELLRCWLHETQRVYGDRLLEEKDLEMLNKLQVDVTKKIFEELDEGEVMATPNVFCHFARGVGEPRYLPIQSWTDLNTILQDALTTYNELNAAMNLVLFEDAMAHVCRINRILECPRGNALLVGVGGSGKQSLARLAAFISGLEVFQITLTKDYGIQELRTDLANLYLRAGLKNLGTVFLITDAHIPEEKFLVLINDLLASGEIPDLFPEDEVENIVSSVRNEVKSTGQQDTRDNCWRFFIDRVRKNLKMVLCFSPVGSTLRVRARQFPAIISCTTIDWFHEWPQEALVSVSETFLAGIEYLPEGLRESVSKFMAHVHGSVNEMSRIYLTNDRRYNYTTPKTFLGFISLYSSLLTTKHKDLQGKIERLMNGLEKLRTTSAQVDDLKAKLATQEVELQKKNEAADKLIRIVEAETAKVSKENEVANEEKRRVAIIEAEVAKRRKECEEDLVKAEPALEAAKEALNTLNKANLTELKSFGSPPSGVSSVTAAVMVLLAPNGKIPKDRSWKAAKMVMAKVDQFLDQLINYNKEDIHPDIIKAIQPYLENPEFNPDFIRSKSVAAAGLCSWVINIIRFYEVYCDVEPKRRALEEANAELAAAQTRLTSITSKIKSLEEQLGHLRAEFDKATAEKMRCEKEANSTAHTIALANRLVGGLSSEKIRWSEAVSHMHTSEKTLPGDILLVSAFISYVGCFTKHYRRDLMEKMWLPLLQKLNPIIPITHNLDPIKLLTDDATIAVWNNEGLPSDGMSTENAIILTNSDRWPLIIDPQLQGIKWIKAKYGEQLVVVRLDQKNCLDTLELAITRGNTVLIENLPENLDPVLDPLIGKNLIKRGRALKIGDREIEFNDSFQLILHTKLANPHYKPELQAQCTLINFTVTRDGLEDQLLAEVVKAERPDLEELKYNLTKQQNDFKIQLKHLEDDLLSRLSSAGGNFLGDTALVENLEHTKATAQEIQEKVAEARVTSQQIDEARELYRPAAARASLLYFILNDLHKINPIYQFSLKAFRVVFHKAIERSEANEDVKIRVSSLIDTITHSVFLYTTRGLFEKDKLIFAAQMTFQVLASQGQVGVAELDLLLRFPIQPNVVSPIDFLTNNSWGAIRSLSQVDEFRNLDRDIENSVKRWRMFCECEAPEREKLPGEWKGRSDVQRLIIMRALRPDRMTHAMQTFIEERMGKKYVEGENIDFSQSYEESGPSTPIFFILSPGVNPLKEVEQLGQRLGYTCDNGKLHNVSLGQGQEKVAEEALKVAAKEGHWVILQNIHLVRQWLPRLEKKLEAYSDAAHSDYRVFMSAEPANRPENHILPQGILESAIKITNEPPRGMQANLHKALQNFTQETLEMCSKEAEFKSILFSLCYFHACVAERRKFGAQGWNRPYPFNTGDLTISVNVLYNYLEANSKVPWEDLRYLFGEIMYGGHITDDWDRVLCRTYLEEFLHPDQLDGELYLAPSFPCPPNLDYSGYHSYIDTYLPSESPHLYGLHPNAEIGFLTMTSEHLFKTVFELQPRDMGNSGGVVITREDKVKQTLDEILEKLPEEFNMTDITGKVEERTPYVVVAFQECERMNLLTRSIRSSLKELDLGFKGELKMTSAMEDLCESLFLDQVPDPWTARAYASTLGLTTWYADLLLRVKEIEIWVTDFQVPPAVWLAGFFNPQSFLTAIMQSTARKSELPLDQMCLQCDVTKKNKEDFTSAPREGAYVHGLFLEGASWDNENSILIDSRVKELHPLMPVIFIKAITQDKAENRNLYKCPLYKTRQRGPTYVWTFSLKTKEKPAKWILAGVALLLQV</sequence>
<dbReference type="Gene3D" id="1.10.8.720">
    <property type="entry name" value="Region D6 of dynein motor"/>
    <property type="match status" value="1"/>
</dbReference>
<dbReference type="InterPro" id="IPR041658">
    <property type="entry name" value="AAA_lid_11"/>
</dbReference>
<feature type="coiled-coil region" evidence="14">
    <location>
        <begin position="189"/>
        <end position="256"/>
    </location>
</feature>
<dbReference type="GO" id="GO:0008569">
    <property type="term" value="F:minus-end-directed microtubule motor activity"/>
    <property type="evidence" value="ECO:0007669"/>
    <property type="project" value="InterPro"/>
</dbReference>
<dbReference type="InterPro" id="IPR013594">
    <property type="entry name" value="Dynein_heavy_tail"/>
</dbReference>
<name>A0AAW0UTR5_SCYPA</name>
<accession>A0AAW0UTR5</accession>